<evidence type="ECO:0000256" key="5">
    <source>
        <dbReference type="ARBA" id="ARBA00035502"/>
    </source>
</evidence>
<dbReference type="GO" id="GO:1990904">
    <property type="term" value="C:ribonucleoprotein complex"/>
    <property type="evidence" value="ECO:0007669"/>
    <property type="project" value="UniProtKB-KW"/>
</dbReference>
<dbReference type="InterPro" id="IPR047865">
    <property type="entry name" value="Ribosomal_uL10_bac_type"/>
</dbReference>
<reference evidence="6 7" key="1">
    <citation type="submission" date="2017-09" db="EMBL/GenBank/DDBJ databases">
        <title>Depth-based differentiation of microbial function through sediment-hosted aquifers and enrichment of novel symbionts in the deep terrestrial subsurface.</title>
        <authorList>
            <person name="Probst A.J."/>
            <person name="Ladd B."/>
            <person name="Jarett J.K."/>
            <person name="Geller-Mcgrath D.E."/>
            <person name="Sieber C.M."/>
            <person name="Emerson J.B."/>
            <person name="Anantharaman K."/>
            <person name="Thomas B.C."/>
            <person name="Malmstrom R."/>
            <person name="Stieglmeier M."/>
            <person name="Klingl A."/>
            <person name="Woyke T."/>
            <person name="Ryan C.M."/>
            <person name="Banfield J.F."/>
        </authorList>
    </citation>
    <scope>NUCLEOTIDE SEQUENCE [LARGE SCALE GENOMIC DNA]</scope>
    <source>
        <strain evidence="6">CG10_big_fil_rev_8_21_14_0_10_37_15</strain>
    </source>
</reference>
<evidence type="ECO:0000256" key="4">
    <source>
        <dbReference type="ARBA" id="ARBA00035202"/>
    </source>
</evidence>
<dbReference type="Proteomes" id="UP000230208">
    <property type="component" value="Unassembled WGS sequence"/>
</dbReference>
<keyword evidence="3" id="KW-0687">Ribonucleoprotein</keyword>
<gene>
    <name evidence="6" type="primary">rplJ</name>
    <name evidence="6" type="ORF">COV30_01840</name>
</gene>
<comment type="caution">
    <text evidence="6">The sequence shown here is derived from an EMBL/GenBank/DDBJ whole genome shotgun (WGS) entry which is preliminary data.</text>
</comment>
<dbReference type="SUPFAM" id="SSF160369">
    <property type="entry name" value="Ribosomal protein L10-like"/>
    <property type="match status" value="1"/>
</dbReference>
<dbReference type="CDD" id="cd05797">
    <property type="entry name" value="Ribosomal_L10"/>
    <property type="match status" value="1"/>
</dbReference>
<dbReference type="GO" id="GO:0005840">
    <property type="term" value="C:ribosome"/>
    <property type="evidence" value="ECO:0007669"/>
    <property type="project" value="UniProtKB-KW"/>
</dbReference>
<evidence type="ECO:0000256" key="3">
    <source>
        <dbReference type="ARBA" id="ARBA00023274"/>
    </source>
</evidence>
<evidence type="ECO:0000313" key="6">
    <source>
        <dbReference type="EMBL" id="PIR41761.1"/>
    </source>
</evidence>
<name>A0A2H0R5G3_9BACT</name>
<proteinExistence type="inferred from homology"/>
<dbReference type="PANTHER" id="PTHR11560">
    <property type="entry name" value="39S RIBOSOMAL PROTEIN L10, MITOCHONDRIAL"/>
    <property type="match status" value="1"/>
</dbReference>
<dbReference type="Pfam" id="PF00466">
    <property type="entry name" value="Ribosomal_L10"/>
    <property type="match status" value="1"/>
</dbReference>
<evidence type="ECO:0000313" key="7">
    <source>
        <dbReference type="Proteomes" id="UP000230208"/>
    </source>
</evidence>
<dbReference type="NCBIfam" id="NF000955">
    <property type="entry name" value="PRK00099.1-1"/>
    <property type="match status" value="1"/>
</dbReference>
<evidence type="ECO:0000256" key="2">
    <source>
        <dbReference type="ARBA" id="ARBA00022980"/>
    </source>
</evidence>
<dbReference type="InterPro" id="IPR043141">
    <property type="entry name" value="Ribosomal_uL10-like_sf"/>
</dbReference>
<evidence type="ECO:0000256" key="1">
    <source>
        <dbReference type="ARBA" id="ARBA00008889"/>
    </source>
</evidence>
<dbReference type="Gene3D" id="3.30.70.1730">
    <property type="match status" value="1"/>
</dbReference>
<dbReference type="InterPro" id="IPR001790">
    <property type="entry name" value="Ribosomal_uL10"/>
</dbReference>
<organism evidence="6 7">
    <name type="scientific">Candidatus Yanofskybacteria bacterium CG10_big_fil_rev_8_21_14_0_10_37_15</name>
    <dbReference type="NCBI Taxonomy" id="1975097"/>
    <lineage>
        <taxon>Bacteria</taxon>
        <taxon>Candidatus Yanofskyibacteriota</taxon>
    </lineage>
</organism>
<dbReference type="EMBL" id="PCXP01000021">
    <property type="protein sequence ID" value="PIR41761.1"/>
    <property type="molecule type" value="Genomic_DNA"/>
</dbReference>
<comment type="similarity">
    <text evidence="1">Belongs to the universal ribosomal protein uL10 family.</text>
</comment>
<keyword evidence="2 6" id="KW-0689">Ribosomal protein</keyword>
<accession>A0A2H0R5G3</accession>
<protein>
    <recommendedName>
        <fullName evidence="4">Large ribosomal subunit protein uL10</fullName>
    </recommendedName>
    <alternativeName>
        <fullName evidence="5">50S ribosomal protein L10</fullName>
    </alternativeName>
</protein>
<dbReference type="AlphaFoldDB" id="A0A2H0R5G3"/>
<sequence>MKSKLQKSQDLKKLKKELEKAKISIFTTFSRAGEKGLSVAQMRELKNSFKGFDLNMGASYFVTKKSLIERALKDLKYDGIDVYSIDGSMGIVFSEGDVYAVSKKLYEFSKKNPALKFFGAVLEKNFLAEEAFIEIAKMPSRETLLARLFGMIRYPVSALAVALNEIAKKKESVA</sequence>